<keyword evidence="4" id="KW-1185">Reference proteome</keyword>
<dbReference type="GO" id="GO:0005886">
    <property type="term" value="C:plasma membrane"/>
    <property type="evidence" value="ECO:0007669"/>
    <property type="project" value="TreeGrafter"/>
</dbReference>
<evidence type="ECO:0000256" key="2">
    <source>
        <dbReference type="SAM" id="Phobius"/>
    </source>
</evidence>
<keyword evidence="1" id="KW-0175">Coiled coil</keyword>
<dbReference type="Proteomes" id="UP000562254">
    <property type="component" value="Unassembled WGS sequence"/>
</dbReference>
<proteinExistence type="predicted"/>
<feature type="transmembrane region" description="Helical" evidence="2">
    <location>
        <begin position="464"/>
        <end position="484"/>
    </location>
</feature>
<dbReference type="InterPro" id="IPR050445">
    <property type="entry name" value="Bact_polysacc_biosynth/exp"/>
</dbReference>
<keyword evidence="2" id="KW-0812">Transmembrane</keyword>
<dbReference type="GO" id="GO:0004713">
    <property type="term" value="F:protein tyrosine kinase activity"/>
    <property type="evidence" value="ECO:0007669"/>
    <property type="project" value="TreeGrafter"/>
</dbReference>
<protein>
    <submittedName>
        <fullName evidence="3">Polysaccharide chain length determinant protein (PEP-CTERM system associated)</fullName>
    </submittedName>
</protein>
<accession>A0A840Y9E4</accession>
<evidence type="ECO:0000313" key="4">
    <source>
        <dbReference type="Proteomes" id="UP000562254"/>
    </source>
</evidence>
<feature type="coiled-coil region" evidence="1">
    <location>
        <begin position="159"/>
        <end position="236"/>
    </location>
</feature>
<dbReference type="AlphaFoldDB" id="A0A840Y9E4"/>
<gene>
    <name evidence="3" type="ORF">FHS88_003334</name>
</gene>
<dbReference type="NCBIfam" id="TIGR03007">
    <property type="entry name" value="pepcterm_ChnLen"/>
    <property type="match status" value="1"/>
</dbReference>
<comment type="caution">
    <text evidence="3">The sequence shown here is derived from an EMBL/GenBank/DDBJ whole genome shotgun (WGS) entry which is preliminary data.</text>
</comment>
<evidence type="ECO:0000313" key="3">
    <source>
        <dbReference type="EMBL" id="MBB5691182.1"/>
    </source>
</evidence>
<feature type="transmembrane region" description="Helical" evidence="2">
    <location>
        <begin position="410"/>
        <end position="434"/>
    </location>
</feature>
<dbReference type="PANTHER" id="PTHR32309:SF13">
    <property type="entry name" value="FERRIC ENTEROBACTIN TRANSPORT PROTEIN FEPE"/>
    <property type="match status" value="1"/>
</dbReference>
<name>A0A840Y9E4_9PROT</name>
<feature type="coiled-coil region" evidence="1">
    <location>
        <begin position="308"/>
        <end position="380"/>
    </location>
</feature>
<dbReference type="PANTHER" id="PTHR32309">
    <property type="entry name" value="TYROSINE-PROTEIN KINASE"/>
    <property type="match status" value="1"/>
</dbReference>
<dbReference type="RefSeq" id="WP_184486572.1">
    <property type="nucleotide sequence ID" value="NZ_JAAEDJ010000049.1"/>
</dbReference>
<keyword evidence="2" id="KW-0472">Membrane</keyword>
<reference evidence="3 4" key="1">
    <citation type="submission" date="2020-08" db="EMBL/GenBank/DDBJ databases">
        <title>Genomic Encyclopedia of Type Strains, Phase IV (KMG-IV): sequencing the most valuable type-strain genomes for metagenomic binning, comparative biology and taxonomic classification.</title>
        <authorList>
            <person name="Goeker M."/>
        </authorList>
    </citation>
    <scope>NUCLEOTIDE SEQUENCE [LARGE SCALE GENOMIC DNA]</scope>
    <source>
        <strain evidence="3 4">DSM 25895</strain>
    </source>
</reference>
<organism evidence="3 4">
    <name type="scientific">Neoroseomonas alkaliterrae</name>
    <dbReference type="NCBI Taxonomy" id="1452450"/>
    <lineage>
        <taxon>Bacteria</taxon>
        <taxon>Pseudomonadati</taxon>
        <taxon>Pseudomonadota</taxon>
        <taxon>Alphaproteobacteria</taxon>
        <taxon>Acetobacterales</taxon>
        <taxon>Acetobacteraceae</taxon>
        <taxon>Neoroseomonas</taxon>
    </lineage>
</organism>
<evidence type="ECO:0000256" key="1">
    <source>
        <dbReference type="SAM" id="Coils"/>
    </source>
</evidence>
<keyword evidence="2" id="KW-1133">Transmembrane helix</keyword>
<sequence>MNIPAPILRSAKASWRHRWVALAAAWLVCLVGWAIVYTMPNQYQASARLYAEADVILGQALRGIAVDGAPQQQVELLTRTMLARPNLERVVARTDLDMRVDSARSREALLDELAREIRVTPQGRSLYQITYTDHDPRVAQAVVRTLLDLFMERAASNDRQAMENARSFVNQQINSYETQLREAERRRAEFRARYLDLLPSDARGGVSRLEDERRRLATLQGELADARARRDVLRQQIEALPTQRAAGGGGGDPRLAQAERELRELRLRYTEQHPAVIAQRNIIAELRSSGAGRGGGGGVVAAPQSTQRELLQSRLVDVELAIASHERQIASSTEEVERLETLARSAPQLQAEFDNLDRDYGVLRRQYEELLARRESLQLAGAARTGADQVRIEVVEPPTVPTIPRGPNRILFASVVLVLGIGAGGALAVFLGLLDRGFYSLRDLREIGLPVLGSVAEVGAPRRLVPAAVFAGGLILLVGAYGAMLARGPELVAQGSRLVARLLA</sequence>
<dbReference type="EMBL" id="JACIJE010000010">
    <property type="protein sequence ID" value="MBB5691182.1"/>
    <property type="molecule type" value="Genomic_DNA"/>
</dbReference>
<dbReference type="InterPro" id="IPR014345">
    <property type="entry name" value="XrtA_polysacc_chain"/>
</dbReference>